<evidence type="ECO:0000256" key="1">
    <source>
        <dbReference type="ARBA" id="ARBA00022737"/>
    </source>
</evidence>
<dbReference type="Proteomes" id="UP001189429">
    <property type="component" value="Unassembled WGS sequence"/>
</dbReference>
<dbReference type="SMART" id="SM00698">
    <property type="entry name" value="MORN"/>
    <property type="match status" value="3"/>
</dbReference>
<dbReference type="EMBL" id="CAUYUJ010015020">
    <property type="protein sequence ID" value="CAK0848909.1"/>
    <property type="molecule type" value="Genomic_DNA"/>
</dbReference>
<dbReference type="Pfam" id="PF02493">
    <property type="entry name" value="MORN"/>
    <property type="match status" value="3"/>
</dbReference>
<feature type="compositionally biased region" description="Gly residues" evidence="2">
    <location>
        <begin position="474"/>
        <end position="484"/>
    </location>
</feature>
<organism evidence="3 4">
    <name type="scientific">Prorocentrum cordatum</name>
    <dbReference type="NCBI Taxonomy" id="2364126"/>
    <lineage>
        <taxon>Eukaryota</taxon>
        <taxon>Sar</taxon>
        <taxon>Alveolata</taxon>
        <taxon>Dinophyceae</taxon>
        <taxon>Prorocentrales</taxon>
        <taxon>Prorocentraceae</taxon>
        <taxon>Prorocentrum</taxon>
    </lineage>
</organism>
<dbReference type="InterPro" id="IPR003409">
    <property type="entry name" value="MORN"/>
</dbReference>
<proteinExistence type="predicted"/>
<keyword evidence="4" id="KW-1185">Reference proteome</keyword>
<feature type="compositionally biased region" description="Acidic residues" evidence="2">
    <location>
        <begin position="498"/>
        <end position="512"/>
    </location>
</feature>
<dbReference type="Gene3D" id="2.20.110.10">
    <property type="entry name" value="Histone H3 K4-specific methyltransferase SET7/9 N-terminal domain"/>
    <property type="match status" value="1"/>
</dbReference>
<dbReference type="PANTHER" id="PTHR23084">
    <property type="entry name" value="PHOSPHATIDYLINOSITOL-4-PHOSPHATE 5-KINASE RELATED"/>
    <property type="match status" value="1"/>
</dbReference>
<comment type="caution">
    <text evidence="3">The sequence shown here is derived from an EMBL/GenBank/DDBJ whole genome shotgun (WGS) entry which is preliminary data.</text>
</comment>
<sequence length="646" mass="68474">MGKKGQRGLWDSLLDTLSCRPDSCRPDRPFCPAGRGNMCSADGGEHDDGADSAGSEDDLSGRPLEWRPAAVVEGGGLDLGQWEADRAHGHGTFTKAGGGKYEGQWCCDQKSGSGMETWADGSRYNGEYDGGKKHGAGVYWSVWVAEGAEGARASADRLVRRLSQELEAARTVCARLRAVLDQRVAWGEGGVEAKAARREALARTSLVARLSGAPESGGKRPVQNVSLHAKRCPQAGAPWSEWKAAQRDGRLPGGAAVAAAMKCDVECEVNICEAEASLFTHRVEKLHVGPHAEMLRPGERQAFGEKHACPPCDVGVLMRELGVAAARTPLRSCAKPYLSENAAEARLPEGLVEGEAEAAQGPPRLPPPPPGGSEAAAACAAAPTAAASSAVVAEYLAAHPTALLSGGDGEEHFDEIEKPTCEEHEGLAERQEPVSIGFEMDDGRGTSVRCRAPWGCPKDDEGDQSELEAHVSGDGAGDEQGGGARASSKGPPSIIEEPTCEEPEGQAEQQEPEDIGFALNDEEEPFGKLRSAMGVVDVEAVAAAAARQCDCVEALWAIGMQRWEGDAAHRALMVRSPSDGDPYIEHFIGMKTVVCQMLMCQVVLCPMPFMMMCAILFAVCQFVQCVMLCPAPMCKFALCKVLFALP</sequence>
<dbReference type="SUPFAM" id="SSF82185">
    <property type="entry name" value="Histone H3 K4-specific methyltransferase SET7/9 N-terminal domain"/>
    <property type="match status" value="1"/>
</dbReference>
<evidence type="ECO:0000256" key="2">
    <source>
        <dbReference type="SAM" id="MobiDB-lite"/>
    </source>
</evidence>
<feature type="region of interest" description="Disordered" evidence="2">
    <location>
        <begin position="451"/>
        <end position="512"/>
    </location>
</feature>
<reference evidence="3" key="1">
    <citation type="submission" date="2023-10" db="EMBL/GenBank/DDBJ databases">
        <authorList>
            <person name="Chen Y."/>
            <person name="Shah S."/>
            <person name="Dougan E. K."/>
            <person name="Thang M."/>
            <person name="Chan C."/>
        </authorList>
    </citation>
    <scope>NUCLEOTIDE SEQUENCE [LARGE SCALE GENOMIC DNA]</scope>
</reference>
<gene>
    <name evidence="3" type="ORF">PCOR1329_LOCUS41741</name>
</gene>
<evidence type="ECO:0000313" key="4">
    <source>
        <dbReference type="Proteomes" id="UP001189429"/>
    </source>
</evidence>
<feature type="region of interest" description="Disordered" evidence="2">
    <location>
        <begin position="42"/>
        <end position="62"/>
    </location>
</feature>
<name>A0ABN9TRX4_9DINO</name>
<evidence type="ECO:0000313" key="3">
    <source>
        <dbReference type="EMBL" id="CAK0848909.1"/>
    </source>
</evidence>
<feature type="region of interest" description="Disordered" evidence="2">
    <location>
        <begin position="356"/>
        <end position="376"/>
    </location>
</feature>
<protein>
    <submittedName>
        <fullName evidence="3">Uncharacterized protein</fullName>
    </submittedName>
</protein>
<accession>A0ABN9TRX4</accession>
<dbReference type="PANTHER" id="PTHR23084:SF263">
    <property type="entry name" value="MORN REPEAT-CONTAINING PROTEIN 1"/>
    <property type="match status" value="1"/>
</dbReference>
<keyword evidence="1" id="KW-0677">Repeat</keyword>